<dbReference type="GO" id="GO:0046047">
    <property type="term" value="P:TTP catabolic process"/>
    <property type="evidence" value="ECO:0007669"/>
    <property type="project" value="TreeGrafter"/>
</dbReference>
<reference evidence="3 4" key="1">
    <citation type="submission" date="2020-08" db="EMBL/GenBank/DDBJ databases">
        <title>Sequencing the genomes of 1000 actinobacteria strains.</title>
        <authorList>
            <person name="Klenk H.-P."/>
        </authorList>
    </citation>
    <scope>NUCLEOTIDE SEQUENCE [LARGE SCALE GENOMIC DNA]</scope>
    <source>
        <strain evidence="3 4">DSM 23974</strain>
    </source>
</reference>
<dbReference type="InterPro" id="IPR048015">
    <property type="entry name" value="NTP-PPase_MazG-like_N"/>
</dbReference>
<dbReference type="Pfam" id="PF03819">
    <property type="entry name" value="MazG"/>
    <property type="match status" value="1"/>
</dbReference>
<dbReference type="GO" id="GO:0046081">
    <property type="term" value="P:dUTP catabolic process"/>
    <property type="evidence" value="ECO:0007669"/>
    <property type="project" value="TreeGrafter"/>
</dbReference>
<dbReference type="GO" id="GO:0006203">
    <property type="term" value="P:dGTP catabolic process"/>
    <property type="evidence" value="ECO:0007669"/>
    <property type="project" value="TreeGrafter"/>
</dbReference>
<dbReference type="EMBL" id="JACHNA010000001">
    <property type="protein sequence ID" value="MBB4734591.1"/>
    <property type="molecule type" value="Genomic_DNA"/>
</dbReference>
<evidence type="ECO:0000259" key="2">
    <source>
        <dbReference type="Pfam" id="PF03819"/>
    </source>
</evidence>
<comment type="caution">
    <text evidence="3">The sequence shown here is derived from an EMBL/GenBank/DDBJ whole genome shotgun (WGS) entry which is preliminary data.</text>
</comment>
<proteinExistence type="predicted"/>
<dbReference type="GO" id="GO:0046052">
    <property type="term" value="P:UTP catabolic process"/>
    <property type="evidence" value="ECO:0007669"/>
    <property type="project" value="TreeGrafter"/>
</dbReference>
<evidence type="ECO:0000313" key="4">
    <source>
        <dbReference type="Proteomes" id="UP000540191"/>
    </source>
</evidence>
<organism evidence="3 4">
    <name type="scientific">Micrococcus cohnii</name>
    <dbReference type="NCBI Taxonomy" id="993416"/>
    <lineage>
        <taxon>Bacteria</taxon>
        <taxon>Bacillati</taxon>
        <taxon>Actinomycetota</taxon>
        <taxon>Actinomycetes</taxon>
        <taxon>Micrococcales</taxon>
        <taxon>Micrococcaceae</taxon>
        <taxon>Micrococcus</taxon>
    </lineage>
</organism>
<keyword evidence="4" id="KW-1185">Reference proteome</keyword>
<dbReference type="InterPro" id="IPR004518">
    <property type="entry name" value="MazG-like_dom"/>
</dbReference>
<dbReference type="EC" id="3.6.1.66" evidence="3"/>
<dbReference type="InterPro" id="IPR011551">
    <property type="entry name" value="NTP_PyrPHydrolase_MazG"/>
</dbReference>
<dbReference type="PANTHER" id="PTHR30522:SF0">
    <property type="entry name" value="NUCLEOSIDE TRIPHOSPHATE PYROPHOSPHOHYDROLASE"/>
    <property type="match status" value="1"/>
</dbReference>
<accession>A0A7W7DWG6</accession>
<protein>
    <submittedName>
        <fullName evidence="3">XTP/dITP diphosphohydrolase</fullName>
        <ecNumber evidence="3">3.6.1.66</ecNumber>
    </submittedName>
</protein>
<dbReference type="PANTHER" id="PTHR30522">
    <property type="entry name" value="NUCLEOSIDE TRIPHOSPHATE PYROPHOSPHOHYDROLASE"/>
    <property type="match status" value="1"/>
</dbReference>
<feature type="region of interest" description="Disordered" evidence="1">
    <location>
        <begin position="179"/>
        <end position="208"/>
    </location>
</feature>
<dbReference type="GO" id="GO:0036220">
    <property type="term" value="F:ITP diphosphatase activity"/>
    <property type="evidence" value="ECO:0007669"/>
    <property type="project" value="UniProtKB-EC"/>
</dbReference>
<dbReference type="CDD" id="cd11528">
    <property type="entry name" value="NTP-PPase_MazG_Nterm"/>
    <property type="match status" value="1"/>
</dbReference>
<dbReference type="GO" id="GO:0046061">
    <property type="term" value="P:dATP catabolic process"/>
    <property type="evidence" value="ECO:0007669"/>
    <property type="project" value="TreeGrafter"/>
</dbReference>
<dbReference type="RefSeq" id="WP_184240774.1">
    <property type="nucleotide sequence ID" value="NZ_JACHNA010000001.1"/>
</dbReference>
<dbReference type="GO" id="GO:0046076">
    <property type="term" value="P:dTTP catabolic process"/>
    <property type="evidence" value="ECO:0007669"/>
    <property type="project" value="TreeGrafter"/>
</dbReference>
<keyword evidence="3" id="KW-0378">Hydrolase</keyword>
<evidence type="ECO:0000313" key="3">
    <source>
        <dbReference type="EMBL" id="MBB4734591.1"/>
    </source>
</evidence>
<dbReference type="Proteomes" id="UP000540191">
    <property type="component" value="Unassembled WGS sequence"/>
</dbReference>
<name>A0A7W7DWG6_9MICC</name>
<dbReference type="AlphaFoldDB" id="A0A7W7DWG6"/>
<feature type="compositionally biased region" description="Low complexity" evidence="1">
    <location>
        <begin position="184"/>
        <end position="208"/>
    </location>
</feature>
<dbReference type="SUPFAM" id="SSF101386">
    <property type="entry name" value="all-alpha NTP pyrophosphatases"/>
    <property type="match status" value="1"/>
</dbReference>
<feature type="domain" description="NTP pyrophosphohydrolase MazG-like" evidence="2">
    <location>
        <begin position="26"/>
        <end position="99"/>
    </location>
</feature>
<evidence type="ECO:0000256" key="1">
    <source>
        <dbReference type="SAM" id="MobiDB-lite"/>
    </source>
</evidence>
<sequence length="248" mass="26427">MSEAVGRLVAVVDALRQHCPWTRALTHEELTEYLVEEAYEALEAIESGAPEAELRGELGDVLFQVVLHAAIADGRGAFSLDDVAETITAKMLRRNPHVFTPDGRLRPPEELASVTVEQIERQWERIKAEEKRALAADERGGTAGSTDDAADPAQSVFAELPAHLPALAAAAKAVDRAARRDPDPLVAERSAAAAPTPGEPGAAAADPLADETALGAHLFELAARARRAGLDPERALRRHLAVRAGRVG</sequence>
<dbReference type="Gene3D" id="1.10.287.1080">
    <property type="entry name" value="MazG-like"/>
    <property type="match status" value="2"/>
</dbReference>
<gene>
    <name evidence="3" type="ORF">HDA30_000099</name>
</gene>